<comment type="caution">
    <text evidence="2">The sequence shown here is derived from an EMBL/GenBank/DDBJ whole genome shotgun (WGS) entry which is preliminary data.</text>
</comment>
<keyword evidence="1" id="KW-1133">Transmembrane helix</keyword>
<feature type="transmembrane region" description="Helical" evidence="1">
    <location>
        <begin position="96"/>
        <end position="118"/>
    </location>
</feature>
<dbReference type="AlphaFoldDB" id="A0A9D2LJU8"/>
<proteinExistence type="predicted"/>
<keyword evidence="1" id="KW-0812">Transmembrane</keyword>
<evidence type="ECO:0000313" key="3">
    <source>
        <dbReference type="Proteomes" id="UP000823824"/>
    </source>
</evidence>
<name>A0A9D2LJU8_9FIRM</name>
<reference evidence="2" key="2">
    <citation type="submission" date="2021-04" db="EMBL/GenBank/DDBJ databases">
        <authorList>
            <person name="Gilroy R."/>
        </authorList>
    </citation>
    <scope>NUCLEOTIDE SEQUENCE</scope>
    <source>
        <strain evidence="2">ChiBcec18-1249</strain>
    </source>
</reference>
<keyword evidence="1" id="KW-0472">Membrane</keyword>
<protein>
    <submittedName>
        <fullName evidence="2">DUF3810 domain-containing protein</fullName>
    </submittedName>
</protein>
<evidence type="ECO:0000256" key="1">
    <source>
        <dbReference type="SAM" id="Phobius"/>
    </source>
</evidence>
<dbReference type="Pfam" id="PF12725">
    <property type="entry name" value="DUF3810"/>
    <property type="match status" value="1"/>
</dbReference>
<accession>A0A9D2LJU8</accession>
<reference evidence="2" key="1">
    <citation type="journal article" date="2021" name="PeerJ">
        <title>Extensive microbial diversity within the chicken gut microbiome revealed by metagenomics and culture.</title>
        <authorList>
            <person name="Gilroy R."/>
            <person name="Ravi A."/>
            <person name="Getino M."/>
            <person name="Pursley I."/>
            <person name="Horton D.L."/>
            <person name="Alikhan N.F."/>
            <person name="Baker D."/>
            <person name="Gharbi K."/>
            <person name="Hall N."/>
            <person name="Watson M."/>
            <person name="Adriaenssens E.M."/>
            <person name="Foster-Nyarko E."/>
            <person name="Jarju S."/>
            <person name="Secka A."/>
            <person name="Antonio M."/>
            <person name="Oren A."/>
            <person name="Chaudhuri R.R."/>
            <person name="La Ragione R."/>
            <person name="Hildebrand F."/>
            <person name="Pallen M.J."/>
        </authorList>
    </citation>
    <scope>NUCLEOTIDE SEQUENCE</scope>
    <source>
        <strain evidence="2">ChiBcec18-1249</strain>
    </source>
</reference>
<feature type="transmembrane region" description="Helical" evidence="1">
    <location>
        <begin position="64"/>
        <end position="84"/>
    </location>
</feature>
<organism evidence="2 3">
    <name type="scientific">Candidatus Oscillibacter excrementigallinarum</name>
    <dbReference type="NCBI Taxonomy" id="2838716"/>
    <lineage>
        <taxon>Bacteria</taxon>
        <taxon>Bacillati</taxon>
        <taxon>Bacillota</taxon>
        <taxon>Clostridia</taxon>
        <taxon>Eubacteriales</taxon>
        <taxon>Oscillospiraceae</taxon>
        <taxon>Oscillibacter</taxon>
    </lineage>
</organism>
<feature type="transmembrane region" description="Helical" evidence="1">
    <location>
        <begin position="12"/>
        <end position="30"/>
    </location>
</feature>
<gene>
    <name evidence="2" type="ORF">H9787_09120</name>
</gene>
<dbReference type="Proteomes" id="UP000823824">
    <property type="component" value="Unassembled WGS sequence"/>
</dbReference>
<dbReference type="EMBL" id="DWZJ01000084">
    <property type="protein sequence ID" value="HJB13860.1"/>
    <property type="molecule type" value="Genomic_DNA"/>
</dbReference>
<evidence type="ECO:0000313" key="2">
    <source>
        <dbReference type="EMBL" id="HJB13860.1"/>
    </source>
</evidence>
<sequence>MTFYKAHRKLHIWLLADLILLAAFLLARGHRQWVNGWERFVAAPIRRALGSLCYQVSFSVMEVLYVLAVILAAAYVVWSIAAVVRAGGRRKRRAYSAVLGAVCAGLSVCAATCLLWGVCYYTDTFQDRSGIRAEEVSLSDLTAVTAWFGSNLAETADQVPRDENGLFDVSLDDIFAESTDIYEGAEELFPFLAFEDRVPKRMFFSKIMSAMNFTGVYFAFTGESNINVDAPACLIPSTIAHELAHQRGIASEQECNFLAVLAPTTSGIPEYEYSGWLMGYIHLGNALYGADQEAWQAIRDSLPDTVRADLAYNNTYWASFEGVAADASQKFYDTILKGYGQADGIRSYGTVVDLLVAYYRDAAMTNG</sequence>
<dbReference type="InterPro" id="IPR024294">
    <property type="entry name" value="DUF3810"/>
</dbReference>